<feature type="compositionally biased region" description="Basic and acidic residues" evidence="1">
    <location>
        <begin position="1038"/>
        <end position="1052"/>
    </location>
</feature>
<organism evidence="2 3">
    <name type="scientific">Aspergillus cavernicola</name>
    <dbReference type="NCBI Taxonomy" id="176166"/>
    <lineage>
        <taxon>Eukaryota</taxon>
        <taxon>Fungi</taxon>
        <taxon>Dikarya</taxon>
        <taxon>Ascomycota</taxon>
        <taxon>Pezizomycotina</taxon>
        <taxon>Eurotiomycetes</taxon>
        <taxon>Eurotiomycetidae</taxon>
        <taxon>Eurotiales</taxon>
        <taxon>Aspergillaceae</taxon>
        <taxon>Aspergillus</taxon>
        <taxon>Aspergillus subgen. Nidulantes</taxon>
    </lineage>
</organism>
<feature type="region of interest" description="Disordered" evidence="1">
    <location>
        <begin position="99"/>
        <end position="158"/>
    </location>
</feature>
<feature type="region of interest" description="Disordered" evidence="1">
    <location>
        <begin position="1"/>
        <end position="52"/>
    </location>
</feature>
<dbReference type="Pfam" id="PF11496">
    <property type="entry name" value="HDA2-3"/>
    <property type="match status" value="1"/>
</dbReference>
<feature type="compositionally biased region" description="Acidic residues" evidence="1">
    <location>
        <begin position="30"/>
        <end position="52"/>
    </location>
</feature>
<feature type="region of interest" description="Disordered" evidence="1">
    <location>
        <begin position="294"/>
        <end position="349"/>
    </location>
</feature>
<keyword evidence="3" id="KW-1185">Reference proteome</keyword>
<protein>
    <submittedName>
        <fullName evidence="2">Class II histone deacetylase complex subunits 2 and 3-domain-containing protein</fullName>
    </submittedName>
</protein>
<dbReference type="InterPro" id="IPR038609">
    <property type="entry name" value="HDA1_su2/3_sf"/>
</dbReference>
<proteinExistence type="predicted"/>
<gene>
    <name evidence="2" type="ORF">BDW59DRAFT_145676</name>
</gene>
<comment type="caution">
    <text evidence="2">The sequence shown here is derived from an EMBL/GenBank/DDBJ whole genome shotgun (WGS) entry which is preliminary data.</text>
</comment>
<feature type="compositionally biased region" description="Polar residues" evidence="1">
    <location>
        <begin position="1021"/>
        <end position="1037"/>
    </location>
</feature>
<evidence type="ECO:0000256" key="1">
    <source>
        <dbReference type="SAM" id="MobiDB-lite"/>
    </source>
</evidence>
<sequence length="1150" mass="128511">MMWEASSVFTQSPENSRRSQWNNRYVITSSDDDDDDSDDEHPNTDEIDDQEWEINGILDESESQYLLDWVGNWSPTWEPKEYASDLAIQVWEDKRKKEQFASQRNGASVGTSQAQSHVSISDDPRSETPEQESGVQSPPESHHSISDQPSAGSLEQETRLTDSPLFVPLDAVAESHFQEINEPPPLSLDTGNHIQSRDDIKPSKKQHQQKVFEYYPRAPIPPEYRLPGEFQEPFGAITQATDPTRTESTQNNRNLDLVSTASQDIALHPLISTAVVQPSPRREIPETPSILTSSHLSQVSRLGPSPGASGFLQPTGSIEPPPSTPVPKQGAVNASHTLTPRSGDPFIMDEPDQKKEGFSLAETMEKYSHIEGSTPREKIRNAYARLREKSTIDSLQNEPSATPFLVQNIQRSVPLSVPETVAPLSVRVDKEPSTQATPSSIEDIQASIPTTIPETVAPLSVRVDKEPSHQASLAKGPVPEPPVDGVEVDSHDNQSVQTIQPSALTISYTEQASPGSVLLGASEFAVPLPMDSRVKDDYERVLQDVWEFISDDKSQQTPDSAQEQVVFSMQQVLERLSNAATHPDINVAQHMKNAESDLTQEAAWADYSSAKFLLLNYLIKAGGDHDLHLILTVRGEKTQSIVERYLQGKGLSYSRPREEMGLGTNLEVSMVKGSLSFGIRMVAHSDGIVETYRPPSALIAFDSSLNTNNPSIEHMRTTYARNGHLLPVIRLMVANSSEHVELCFPPTSLALVLRHSMQLRDIVGDLQDDALGVHEDANEILACLLSDNFNAHWSLPPVEPLRAVSLSEPTLDEMPNESNEPNAGIFNPPTTMAQKRQFVQDVSETASKRLRLDESQDTTQFTESSKAATQTLDSDLQTLEKNLIQMRGSHSAALEKLQKALAATQSHLQQREKILESLQHRYETRTKDLHKVRQERDRLLEARTTSEQRLEKQKEDLTKLKDERTQLRHELEQAREALKTGGGDMAELEKAREEIRRLTKENASLERKSEYEHKQAEYTREQYQTASNVAAQSSNELRQSKEENESLKRKVAGEATQLRELNMRNDESRHLSRVEELEALVSSREELLRKKEDELREIRKNRPSTRSTSTQPRSPKLNPGNSRPTSPGPNNGSSFLGRGSALRFSSEMSL</sequence>
<feature type="compositionally biased region" description="Polar residues" evidence="1">
    <location>
        <begin position="100"/>
        <end position="119"/>
    </location>
</feature>
<feature type="compositionally biased region" description="Polar residues" evidence="1">
    <location>
        <begin position="1119"/>
        <end position="1134"/>
    </location>
</feature>
<dbReference type="EMBL" id="JBFXLS010000033">
    <property type="protein sequence ID" value="KAL2825969.1"/>
    <property type="molecule type" value="Genomic_DNA"/>
</dbReference>
<feature type="region of interest" description="Disordered" evidence="1">
    <location>
        <begin position="999"/>
        <end position="1064"/>
    </location>
</feature>
<evidence type="ECO:0000313" key="3">
    <source>
        <dbReference type="Proteomes" id="UP001610335"/>
    </source>
</evidence>
<dbReference type="Gene3D" id="3.40.50.12360">
    <property type="match status" value="1"/>
</dbReference>
<feature type="compositionally biased region" description="Low complexity" evidence="1">
    <location>
        <begin position="1104"/>
        <end position="1115"/>
    </location>
</feature>
<evidence type="ECO:0000313" key="2">
    <source>
        <dbReference type="EMBL" id="KAL2825969.1"/>
    </source>
</evidence>
<feature type="region of interest" description="Disordered" evidence="1">
    <location>
        <begin position="1084"/>
        <end position="1150"/>
    </location>
</feature>
<dbReference type="InterPro" id="IPR021006">
    <property type="entry name" value="Hda2/3"/>
</dbReference>
<dbReference type="Proteomes" id="UP001610335">
    <property type="component" value="Unassembled WGS sequence"/>
</dbReference>
<feature type="compositionally biased region" description="Basic and acidic residues" evidence="1">
    <location>
        <begin position="1084"/>
        <end position="1100"/>
    </location>
</feature>
<reference evidence="2 3" key="1">
    <citation type="submission" date="2024-07" db="EMBL/GenBank/DDBJ databases">
        <title>Section-level genome sequencing and comparative genomics of Aspergillus sections Usti and Cavernicolus.</title>
        <authorList>
            <consortium name="Lawrence Berkeley National Laboratory"/>
            <person name="Nybo J.L."/>
            <person name="Vesth T.C."/>
            <person name="Theobald S."/>
            <person name="Frisvad J.C."/>
            <person name="Larsen T.O."/>
            <person name="Kjaerboelling I."/>
            <person name="Rothschild-Mancinelli K."/>
            <person name="Lyhne E.K."/>
            <person name="Kogle M.E."/>
            <person name="Barry K."/>
            <person name="Clum A."/>
            <person name="Na H."/>
            <person name="Ledsgaard L."/>
            <person name="Lin J."/>
            <person name="Lipzen A."/>
            <person name="Kuo A."/>
            <person name="Riley R."/>
            <person name="Mondo S."/>
            <person name="LaButti K."/>
            <person name="Haridas S."/>
            <person name="Pangalinan J."/>
            <person name="Salamov A.A."/>
            <person name="Simmons B.A."/>
            <person name="Magnuson J.K."/>
            <person name="Chen J."/>
            <person name="Drula E."/>
            <person name="Henrissat B."/>
            <person name="Wiebenga A."/>
            <person name="Lubbers R.J."/>
            <person name="Gomes A.C."/>
            <person name="Makela M.R."/>
            <person name="Stajich J."/>
            <person name="Grigoriev I.V."/>
            <person name="Mortensen U.H."/>
            <person name="De vries R.P."/>
            <person name="Baker S.E."/>
            <person name="Andersen M.R."/>
        </authorList>
    </citation>
    <scope>NUCLEOTIDE SEQUENCE [LARGE SCALE GENOMIC DNA]</scope>
    <source>
        <strain evidence="2 3">CBS 600.67</strain>
    </source>
</reference>
<accession>A0ABR4IE12</accession>
<feature type="compositionally biased region" description="Basic and acidic residues" evidence="1">
    <location>
        <begin position="999"/>
        <end position="1020"/>
    </location>
</feature>
<feature type="region of interest" description="Disordered" evidence="1">
    <location>
        <begin position="809"/>
        <end position="829"/>
    </location>
</feature>
<feature type="region of interest" description="Disordered" evidence="1">
    <location>
        <begin position="181"/>
        <end position="206"/>
    </location>
</feature>
<name>A0ABR4IE12_9EURO</name>
<feature type="compositionally biased region" description="Polar residues" evidence="1">
    <location>
        <begin position="146"/>
        <end position="155"/>
    </location>
</feature>
<feature type="compositionally biased region" description="Polar residues" evidence="1">
    <location>
        <begin position="7"/>
        <end position="28"/>
    </location>
</feature>